<protein>
    <recommendedName>
        <fullName evidence="5">Rubredoxin-like domain-containing protein</fullName>
    </recommendedName>
</protein>
<dbReference type="EMBL" id="JALLBG020000142">
    <property type="protein sequence ID" value="KAL3762065.1"/>
    <property type="molecule type" value="Genomic_DNA"/>
</dbReference>
<evidence type="ECO:0000313" key="3">
    <source>
        <dbReference type="EMBL" id="KAL3770379.1"/>
    </source>
</evidence>
<evidence type="ECO:0000313" key="4">
    <source>
        <dbReference type="Proteomes" id="UP001530293"/>
    </source>
</evidence>
<gene>
    <name evidence="3" type="ORF">ACHAWU_003599</name>
    <name evidence="2" type="ORF">ACHAWU_010421</name>
</gene>
<name>A0ABD3MD73_9STRA</name>
<dbReference type="AlphaFoldDB" id="A0ABD3MD73"/>
<dbReference type="EMBL" id="JALLBG020000043">
    <property type="protein sequence ID" value="KAL3770379.1"/>
    <property type="molecule type" value="Genomic_DNA"/>
</dbReference>
<comment type="caution">
    <text evidence="2">The sequence shown here is derived from an EMBL/GenBank/DDBJ whole genome shotgun (WGS) entry which is preliminary data.</text>
</comment>
<sequence>MRAALVTSAAACAAAFQVSNAFTHSPTTSLVVKHRSFYKALPDALFVHPSDDADAESTPQQQQFIHEIINEPTPTPSSASSLHQRLRYAGKQVWERMDTMKAAGLCDNGMEPLQSGFKTNVGLLVAAFLFKWYRARFINKIPVWDRQPQWNMVITSPEQEKELHAYSCLKCGATIFIARHREWFFQGGNTVCTNCGAKGAENFVDVRGEVIDSIDDDYFDYESPLDFVSAAERRKLVKQAGGDEELAKKLAIENAMKNDKEQIKVEKSSSTGGNAEKNQKKKKQKSAPTKEPEDIFDELDNL</sequence>
<feature type="region of interest" description="Disordered" evidence="1">
    <location>
        <begin position="260"/>
        <end position="302"/>
    </location>
</feature>
<evidence type="ECO:0000256" key="1">
    <source>
        <dbReference type="SAM" id="MobiDB-lite"/>
    </source>
</evidence>
<proteinExistence type="predicted"/>
<accession>A0ABD3MD73</accession>
<keyword evidence="4" id="KW-1185">Reference proteome</keyword>
<reference evidence="2 4" key="1">
    <citation type="submission" date="2024-10" db="EMBL/GenBank/DDBJ databases">
        <title>Updated reference genomes for cyclostephanoid diatoms.</title>
        <authorList>
            <person name="Roberts W.R."/>
            <person name="Alverson A.J."/>
        </authorList>
    </citation>
    <scope>NUCLEOTIDE SEQUENCE [LARGE SCALE GENOMIC DNA]</scope>
    <source>
        <strain evidence="2 4">AJA232-27</strain>
    </source>
</reference>
<dbReference type="Proteomes" id="UP001530293">
    <property type="component" value="Unassembled WGS sequence"/>
</dbReference>
<evidence type="ECO:0008006" key="5">
    <source>
        <dbReference type="Google" id="ProtNLM"/>
    </source>
</evidence>
<organism evidence="2 4">
    <name type="scientific">Discostella pseudostelligera</name>
    <dbReference type="NCBI Taxonomy" id="259834"/>
    <lineage>
        <taxon>Eukaryota</taxon>
        <taxon>Sar</taxon>
        <taxon>Stramenopiles</taxon>
        <taxon>Ochrophyta</taxon>
        <taxon>Bacillariophyta</taxon>
        <taxon>Coscinodiscophyceae</taxon>
        <taxon>Thalassiosirophycidae</taxon>
        <taxon>Stephanodiscales</taxon>
        <taxon>Stephanodiscaceae</taxon>
        <taxon>Discostella</taxon>
    </lineage>
</organism>
<evidence type="ECO:0000313" key="2">
    <source>
        <dbReference type="EMBL" id="KAL3762065.1"/>
    </source>
</evidence>